<dbReference type="RefSeq" id="WP_168636575.1">
    <property type="nucleotide sequence ID" value="NZ_JACJQT010000149.1"/>
</dbReference>
<protein>
    <recommendedName>
        <fullName evidence="3">HEPN domain-containing protein</fullName>
    </recommendedName>
</protein>
<evidence type="ECO:0008006" key="3">
    <source>
        <dbReference type="Google" id="ProtNLM"/>
    </source>
</evidence>
<dbReference type="EMBL" id="JACJQT010000149">
    <property type="protein sequence ID" value="MBD2281594.1"/>
    <property type="molecule type" value="Genomic_DNA"/>
</dbReference>
<keyword evidence="2" id="KW-1185">Reference proteome</keyword>
<sequence>MPHAYNRAAFTTGADSSNCLLSLYCSLVALELAIKDHYNPPWKSRHRIITWVGDLGEASLAQQLKSQLAALQCTDVNGRDSPVDGDNYPGIRYIIHESDFPGKSTDTQIRDALETIKDIKTSLRNKGVSL</sequence>
<name>A0ABR8C3J1_APHFL</name>
<comment type="caution">
    <text evidence="1">The sequence shown here is derived from an EMBL/GenBank/DDBJ whole genome shotgun (WGS) entry which is preliminary data.</text>
</comment>
<proteinExistence type="predicted"/>
<evidence type="ECO:0000313" key="1">
    <source>
        <dbReference type="EMBL" id="MBD2281594.1"/>
    </source>
</evidence>
<dbReference type="Proteomes" id="UP000606721">
    <property type="component" value="Unassembled WGS sequence"/>
</dbReference>
<reference evidence="1 2" key="1">
    <citation type="journal article" date="2020" name="ISME J.">
        <title>Comparative genomics reveals insights into cyanobacterial evolution and habitat adaptation.</title>
        <authorList>
            <person name="Chen M.Y."/>
            <person name="Teng W.K."/>
            <person name="Zhao L."/>
            <person name="Hu C.X."/>
            <person name="Zhou Y.K."/>
            <person name="Han B.P."/>
            <person name="Song L.R."/>
            <person name="Shu W.S."/>
        </authorList>
    </citation>
    <scope>NUCLEOTIDE SEQUENCE [LARGE SCALE GENOMIC DNA]</scope>
    <source>
        <strain evidence="1 2">FACHB-1040</strain>
    </source>
</reference>
<gene>
    <name evidence="1" type="ORF">H6F99_26050</name>
</gene>
<evidence type="ECO:0000313" key="2">
    <source>
        <dbReference type="Proteomes" id="UP000606721"/>
    </source>
</evidence>
<accession>A0ABR8C3J1</accession>
<organism evidence="1 2">
    <name type="scientific">Aphanizomenon flos-aquae FACHB-1040</name>
    <dbReference type="NCBI Taxonomy" id="2692887"/>
    <lineage>
        <taxon>Bacteria</taxon>
        <taxon>Bacillati</taxon>
        <taxon>Cyanobacteriota</taxon>
        <taxon>Cyanophyceae</taxon>
        <taxon>Nostocales</taxon>
        <taxon>Aphanizomenonaceae</taxon>
        <taxon>Aphanizomenon</taxon>
    </lineage>
</organism>